<accession>A0A8J5UQM3</accession>
<sequence length="216" mass="25038">MTYIFCSIFVVSIIFLCLIQLKRMSNIEQLKDSKKLFTTLNINDFKIQNRHIDDCNLEKQYCYDHSDCFNRCQMSDKGTFKCITGVCKLQIDLKKLDNMPKCKLEDGMAPFLIGLPELATVEAICKPVDLGIVYVNKETNKVENKMCSYYDVENNVRISADVDYLQKWPDPEHCDCNAGKSPIIIPATENVRQYVQCIKNDDALKWVYDETKLTYH</sequence>
<name>A0A8J5UQM3_9HYME</name>
<evidence type="ECO:0000313" key="1">
    <source>
        <dbReference type="EMBL" id="KAG8036182.1"/>
    </source>
</evidence>
<dbReference type="InterPro" id="IPR007703">
    <property type="entry name" value="PIF3"/>
</dbReference>
<organism evidence="1 2">
    <name type="scientific">Cotesia typhae</name>
    <dbReference type="NCBI Taxonomy" id="2053667"/>
    <lineage>
        <taxon>Eukaryota</taxon>
        <taxon>Metazoa</taxon>
        <taxon>Ecdysozoa</taxon>
        <taxon>Arthropoda</taxon>
        <taxon>Hexapoda</taxon>
        <taxon>Insecta</taxon>
        <taxon>Pterygota</taxon>
        <taxon>Neoptera</taxon>
        <taxon>Endopterygota</taxon>
        <taxon>Hymenoptera</taxon>
        <taxon>Apocrita</taxon>
        <taxon>Ichneumonoidea</taxon>
        <taxon>Braconidae</taxon>
        <taxon>Microgastrinae</taxon>
        <taxon>Cotesia</taxon>
    </lineage>
</organism>
<gene>
    <name evidence="1" type="ORF">G9C98_004762</name>
</gene>
<keyword evidence="2" id="KW-1185">Reference proteome</keyword>
<dbReference type="Pfam" id="PF05006">
    <property type="entry name" value="PIF3"/>
    <property type="match status" value="1"/>
</dbReference>
<reference evidence="1" key="1">
    <citation type="submission" date="2020-03" db="EMBL/GenBank/DDBJ databases">
        <authorList>
            <person name="Chebbi M.A."/>
            <person name="Drezen J.M."/>
        </authorList>
    </citation>
    <scope>NUCLEOTIDE SEQUENCE</scope>
    <source>
        <tissue evidence="1">Whole body</tissue>
    </source>
</reference>
<proteinExistence type="predicted"/>
<protein>
    <submittedName>
        <fullName evidence="1">Uncharacterized protein</fullName>
    </submittedName>
</protein>
<comment type="caution">
    <text evidence="1">The sequence shown here is derived from an EMBL/GenBank/DDBJ whole genome shotgun (WGS) entry which is preliminary data.</text>
</comment>
<reference evidence="1" key="2">
    <citation type="submission" date="2021-04" db="EMBL/GenBank/DDBJ databases">
        <title>Genome-wide patterns of bracovirus chromosomal integration into multiple host tissues during parasitism.</title>
        <authorList>
            <person name="Chebbi M.A.C."/>
        </authorList>
    </citation>
    <scope>NUCLEOTIDE SEQUENCE</scope>
    <source>
        <tissue evidence="1">Whole body</tissue>
    </source>
</reference>
<dbReference type="OrthoDB" id="7671158at2759"/>
<dbReference type="EMBL" id="JAAOIC020000049">
    <property type="protein sequence ID" value="KAG8036182.1"/>
    <property type="molecule type" value="Genomic_DNA"/>
</dbReference>
<evidence type="ECO:0000313" key="2">
    <source>
        <dbReference type="Proteomes" id="UP000729913"/>
    </source>
</evidence>
<dbReference type="Proteomes" id="UP000729913">
    <property type="component" value="Unassembled WGS sequence"/>
</dbReference>
<dbReference type="AlphaFoldDB" id="A0A8J5UQM3"/>
<feature type="non-terminal residue" evidence="1">
    <location>
        <position position="216"/>
    </location>
</feature>